<feature type="compositionally biased region" description="Low complexity" evidence="5">
    <location>
        <begin position="501"/>
        <end position="514"/>
    </location>
</feature>
<dbReference type="InterPro" id="IPR005225">
    <property type="entry name" value="Small_GTP-bd"/>
</dbReference>
<dbReference type="InterPro" id="IPR001806">
    <property type="entry name" value="Small_GTPase"/>
</dbReference>
<evidence type="ECO:0000256" key="3">
    <source>
        <dbReference type="ARBA" id="ARBA00022741"/>
    </source>
</evidence>
<organism evidence="7 8">
    <name type="scientific">Mycena venus</name>
    <dbReference type="NCBI Taxonomy" id="2733690"/>
    <lineage>
        <taxon>Eukaryota</taxon>
        <taxon>Fungi</taxon>
        <taxon>Dikarya</taxon>
        <taxon>Basidiomycota</taxon>
        <taxon>Agaricomycotina</taxon>
        <taxon>Agaricomycetes</taxon>
        <taxon>Agaricomycetidae</taxon>
        <taxon>Agaricales</taxon>
        <taxon>Marasmiineae</taxon>
        <taxon>Mycenaceae</taxon>
        <taxon>Mycena</taxon>
    </lineage>
</organism>
<dbReference type="OrthoDB" id="10263741at2759"/>
<dbReference type="Gene3D" id="1.20.1270.60">
    <property type="entry name" value="Arfaptin homology (AH) domain/BAR domain"/>
    <property type="match status" value="1"/>
</dbReference>
<feature type="domain" description="BAR" evidence="6">
    <location>
        <begin position="14"/>
        <end position="244"/>
    </location>
</feature>
<dbReference type="GO" id="GO:0007165">
    <property type="term" value="P:signal transduction"/>
    <property type="evidence" value="ECO:0007669"/>
    <property type="project" value="InterPro"/>
</dbReference>
<dbReference type="SMART" id="SM00175">
    <property type="entry name" value="RAB"/>
    <property type="match status" value="1"/>
</dbReference>
<feature type="compositionally biased region" description="Polar residues" evidence="5">
    <location>
        <begin position="525"/>
        <end position="534"/>
    </location>
</feature>
<dbReference type="FunFam" id="3.40.50.300:FF:001447">
    <property type="entry name" value="Ras-related protein Rab-1B"/>
    <property type="match status" value="1"/>
</dbReference>
<dbReference type="InterPro" id="IPR004148">
    <property type="entry name" value="BAR_dom"/>
</dbReference>
<dbReference type="AlphaFoldDB" id="A0A8H6YE23"/>
<name>A0A8H6YE23_9AGAR</name>
<feature type="compositionally biased region" description="Low complexity" evidence="5">
    <location>
        <begin position="479"/>
        <end position="488"/>
    </location>
</feature>
<feature type="region of interest" description="Disordered" evidence="5">
    <location>
        <begin position="417"/>
        <end position="568"/>
    </location>
</feature>
<sequence>MAGKQLGKLRQWAGEVISSSIKTTVSDEFKALEKDVELRRDGAQRLFLASEAYHRNIAKRKDNGALDDAEKLMPVDALGIVMIIHGEEFGEDSPFGNSLVTLGRAHCKVAKLQESFAQSFHDSFMASLVRFAEDIKEYEALRKKLESRRLSYDAATAKNEKMKKSKKEREREEAEEEFQRAKMRYEETEEEVEAHMHAIQENEIVQLRELTSLLTLELNFVEQYLDVLKDTRANWPSDSPPDETHVPFARAKDRVHALKEVRRQASVAAHVRGELRGRRCVVAPVQSAPLRRSDSAGTAGGDKDKRRLSVAGWASSAVGSVTGRSKKIKDKETFASLTDEGERDSGHGGSSSANNGGGSSGGGGATPKLPARILKPPSQTSWRSRRGDTIVVVNEVLDGWWMGELNGKQGLFPTPYTEVVADRPPLPARSGRPTTDDHSDDSRGRYDDDEDDDDDQDSDANEHYGRPLTAASPFYGGPSDAASIVSSVADEDDDERNLINTSMSRMAPTSASASAPPPMARRSTTSELLNSGAQSKKAPPPPATAPRDQRRRLREREPDDPGAPAPPAVARDDHVLVVWLGEDHYYETDLLWKHDRRRFQGRFDAAAFPLSSTTTIPPLRLGRPLHAELVLTTPSPEAYYSIPMPANVTLNTRKIVILGSRSVGKSSLVKQFIDGNFSEAYYPTIETTATKTIMYNGVEYPCEIIDTAGQDEFSQLKSQHAIGIHGYVLVYSIASRASFNMIQIIYDKILNYSGLSEIAAIIVGSKADLNMSRQVDSRDGQELADRNNAAWIEASALRNENVGEHAAPYLNPQYSRVFELCLSEIERGNAPPTPPRRESGCAVM</sequence>
<protein>
    <submittedName>
        <fullName evidence="7">RHEB protein</fullName>
    </submittedName>
</protein>
<dbReference type="InterPro" id="IPR027417">
    <property type="entry name" value="P-loop_NTPase"/>
</dbReference>
<dbReference type="Gene3D" id="3.40.50.300">
    <property type="entry name" value="P-loop containing nucleotide triphosphate hydrolases"/>
    <property type="match status" value="1"/>
</dbReference>
<dbReference type="InterPro" id="IPR036028">
    <property type="entry name" value="SH3-like_dom_sf"/>
</dbReference>
<comment type="caution">
    <text evidence="7">The sequence shown here is derived from an EMBL/GenBank/DDBJ whole genome shotgun (WGS) entry which is preliminary data.</text>
</comment>
<feature type="region of interest" description="Disordered" evidence="5">
    <location>
        <begin position="156"/>
        <end position="178"/>
    </location>
</feature>
<dbReference type="InterPro" id="IPR020849">
    <property type="entry name" value="Small_GTPase_Ras-type"/>
</dbReference>
<dbReference type="Gene3D" id="2.30.30.40">
    <property type="entry name" value="SH3 Domains"/>
    <property type="match status" value="1"/>
</dbReference>
<dbReference type="Proteomes" id="UP000620124">
    <property type="component" value="Unassembled WGS sequence"/>
</dbReference>
<dbReference type="PROSITE" id="PS51421">
    <property type="entry name" value="RAS"/>
    <property type="match status" value="1"/>
</dbReference>
<dbReference type="GO" id="GO:0005886">
    <property type="term" value="C:plasma membrane"/>
    <property type="evidence" value="ECO:0007669"/>
    <property type="project" value="UniProtKB-SubCell"/>
</dbReference>
<reference evidence="7" key="1">
    <citation type="submission" date="2020-05" db="EMBL/GenBank/DDBJ databases">
        <title>Mycena genomes resolve the evolution of fungal bioluminescence.</title>
        <authorList>
            <person name="Tsai I.J."/>
        </authorList>
    </citation>
    <scope>NUCLEOTIDE SEQUENCE</scope>
    <source>
        <strain evidence="7">CCC161011</strain>
    </source>
</reference>
<accession>A0A8H6YE23</accession>
<gene>
    <name evidence="7" type="ORF">MVEN_00965300</name>
</gene>
<evidence type="ECO:0000256" key="5">
    <source>
        <dbReference type="SAM" id="MobiDB-lite"/>
    </source>
</evidence>
<dbReference type="SMART" id="SM00174">
    <property type="entry name" value="RHO"/>
    <property type="match status" value="1"/>
</dbReference>
<keyword evidence="8" id="KW-1185">Reference proteome</keyword>
<feature type="region of interest" description="Disordered" evidence="5">
    <location>
        <begin position="331"/>
        <end position="384"/>
    </location>
</feature>
<evidence type="ECO:0000313" key="8">
    <source>
        <dbReference type="Proteomes" id="UP000620124"/>
    </source>
</evidence>
<feature type="compositionally biased region" description="Basic and acidic residues" evidence="5">
    <location>
        <begin position="434"/>
        <end position="446"/>
    </location>
</feature>
<keyword evidence="2" id="KW-0728">SH3 domain</keyword>
<dbReference type="SUPFAM" id="SSF103657">
    <property type="entry name" value="BAR/IMD domain-like"/>
    <property type="match status" value="1"/>
</dbReference>
<comment type="subcellular location">
    <subcellularLocation>
        <location evidence="1">Cell membrane</location>
        <topology evidence="1">Lipid-anchor</topology>
        <orientation evidence="1">Cytoplasmic side</orientation>
    </subcellularLocation>
</comment>
<dbReference type="Pfam" id="PF00071">
    <property type="entry name" value="Ras"/>
    <property type="match status" value="1"/>
</dbReference>
<dbReference type="SUPFAM" id="SSF52540">
    <property type="entry name" value="P-loop containing nucleoside triphosphate hydrolases"/>
    <property type="match status" value="1"/>
</dbReference>
<dbReference type="GO" id="GO:0005737">
    <property type="term" value="C:cytoplasm"/>
    <property type="evidence" value="ECO:0007669"/>
    <property type="project" value="InterPro"/>
</dbReference>
<dbReference type="Pfam" id="PF03114">
    <property type="entry name" value="BAR"/>
    <property type="match status" value="1"/>
</dbReference>
<evidence type="ECO:0000256" key="1">
    <source>
        <dbReference type="ARBA" id="ARBA00004342"/>
    </source>
</evidence>
<dbReference type="SMART" id="SM00721">
    <property type="entry name" value="BAR"/>
    <property type="match status" value="1"/>
</dbReference>
<evidence type="ECO:0000256" key="2">
    <source>
        <dbReference type="ARBA" id="ARBA00022443"/>
    </source>
</evidence>
<feature type="compositionally biased region" description="Gly residues" evidence="5">
    <location>
        <begin position="355"/>
        <end position="365"/>
    </location>
</feature>
<dbReference type="GO" id="GO:0003924">
    <property type="term" value="F:GTPase activity"/>
    <property type="evidence" value="ECO:0007669"/>
    <property type="project" value="InterPro"/>
</dbReference>
<feature type="region of interest" description="Disordered" evidence="5">
    <location>
        <begin position="288"/>
        <end position="307"/>
    </location>
</feature>
<dbReference type="SMART" id="SM00173">
    <property type="entry name" value="RAS"/>
    <property type="match status" value="1"/>
</dbReference>
<feature type="compositionally biased region" description="Basic and acidic residues" evidence="5">
    <location>
        <begin position="158"/>
        <end position="178"/>
    </location>
</feature>
<proteinExistence type="predicted"/>
<evidence type="ECO:0000259" key="6">
    <source>
        <dbReference type="PROSITE" id="PS51021"/>
    </source>
</evidence>
<keyword evidence="3" id="KW-0547">Nucleotide-binding</keyword>
<dbReference type="GO" id="GO:0005525">
    <property type="term" value="F:GTP binding"/>
    <property type="evidence" value="ECO:0007669"/>
    <property type="project" value="UniProtKB-KW"/>
</dbReference>
<dbReference type="InterPro" id="IPR027267">
    <property type="entry name" value="AH/BAR_dom_sf"/>
</dbReference>
<dbReference type="Pfam" id="PF00018">
    <property type="entry name" value="SH3_1"/>
    <property type="match status" value="1"/>
</dbReference>
<dbReference type="PROSITE" id="PS51419">
    <property type="entry name" value="RAB"/>
    <property type="match status" value="1"/>
</dbReference>
<feature type="compositionally biased region" description="Acidic residues" evidence="5">
    <location>
        <begin position="447"/>
        <end position="459"/>
    </location>
</feature>
<dbReference type="PANTHER" id="PTHR24070">
    <property type="entry name" value="RAS, DI-RAS, AND RHEB FAMILY MEMBERS OF SMALL GTPASE SUPERFAMILY"/>
    <property type="match status" value="1"/>
</dbReference>
<dbReference type="InterPro" id="IPR001452">
    <property type="entry name" value="SH3_domain"/>
</dbReference>
<keyword evidence="4" id="KW-0342">GTP-binding</keyword>
<dbReference type="NCBIfam" id="TIGR00231">
    <property type="entry name" value="small_GTP"/>
    <property type="match status" value="1"/>
</dbReference>
<evidence type="ECO:0000313" key="7">
    <source>
        <dbReference type="EMBL" id="KAF7356330.1"/>
    </source>
</evidence>
<dbReference type="SUPFAM" id="SSF50044">
    <property type="entry name" value="SH3-domain"/>
    <property type="match status" value="1"/>
</dbReference>
<evidence type="ECO:0000256" key="4">
    <source>
        <dbReference type="ARBA" id="ARBA00023134"/>
    </source>
</evidence>
<dbReference type="PROSITE" id="PS51021">
    <property type="entry name" value="BAR"/>
    <property type="match status" value="1"/>
</dbReference>
<dbReference type="PRINTS" id="PR00449">
    <property type="entry name" value="RASTRNSFRMNG"/>
</dbReference>
<dbReference type="EMBL" id="JACAZI010000007">
    <property type="protein sequence ID" value="KAF7356330.1"/>
    <property type="molecule type" value="Genomic_DNA"/>
</dbReference>